<evidence type="ECO:0000313" key="1">
    <source>
        <dbReference type="EMBL" id="ORX71587.1"/>
    </source>
</evidence>
<proteinExistence type="predicted"/>
<gene>
    <name evidence="1" type="ORF">DL89DRAFT_128951</name>
</gene>
<dbReference type="GeneID" id="63799944"/>
<keyword evidence="2" id="KW-1185">Reference proteome</keyword>
<dbReference type="Proteomes" id="UP000193922">
    <property type="component" value="Unassembled WGS sequence"/>
</dbReference>
<protein>
    <submittedName>
        <fullName evidence="1">Uncharacterized protein</fullName>
    </submittedName>
</protein>
<name>A0A1Y1WDH6_9FUNG</name>
<organism evidence="1 2">
    <name type="scientific">Linderina pennispora</name>
    <dbReference type="NCBI Taxonomy" id="61395"/>
    <lineage>
        <taxon>Eukaryota</taxon>
        <taxon>Fungi</taxon>
        <taxon>Fungi incertae sedis</taxon>
        <taxon>Zoopagomycota</taxon>
        <taxon>Kickxellomycotina</taxon>
        <taxon>Kickxellomycetes</taxon>
        <taxon>Kickxellales</taxon>
        <taxon>Kickxellaceae</taxon>
        <taxon>Linderina</taxon>
    </lineage>
</organism>
<sequence length="164" mass="18347">MGKNKRSHRHFARNACLFLRSASVVDTYLSAIAPSTRTRAQTHTYTPTYTLQLACAHLALCQTHTQGPSVCCCAWAVRVGGQGGRSGWTGLVAIRAIAKRLRKGWQQSPPIQRIGRIFHKAGRLWPPLFAFCCCSRIRNHTANQSSNATDHCRYHERRGGRSRC</sequence>
<dbReference type="EMBL" id="MCFD01000004">
    <property type="protein sequence ID" value="ORX71587.1"/>
    <property type="molecule type" value="Genomic_DNA"/>
</dbReference>
<accession>A0A1Y1WDH6</accession>
<evidence type="ECO:0000313" key="2">
    <source>
        <dbReference type="Proteomes" id="UP000193922"/>
    </source>
</evidence>
<comment type="caution">
    <text evidence="1">The sequence shown here is derived from an EMBL/GenBank/DDBJ whole genome shotgun (WGS) entry which is preliminary data.</text>
</comment>
<dbReference type="RefSeq" id="XP_040745102.1">
    <property type="nucleotide sequence ID" value="XM_040883296.1"/>
</dbReference>
<dbReference type="AlphaFoldDB" id="A0A1Y1WDH6"/>
<reference evidence="1 2" key="1">
    <citation type="submission" date="2016-07" db="EMBL/GenBank/DDBJ databases">
        <title>Pervasive Adenine N6-methylation of Active Genes in Fungi.</title>
        <authorList>
            <consortium name="DOE Joint Genome Institute"/>
            <person name="Mondo S.J."/>
            <person name="Dannebaum R.O."/>
            <person name="Kuo R.C."/>
            <person name="Labutti K."/>
            <person name="Haridas S."/>
            <person name="Kuo A."/>
            <person name="Salamov A."/>
            <person name="Ahrendt S.R."/>
            <person name="Lipzen A."/>
            <person name="Sullivan W."/>
            <person name="Andreopoulos W.B."/>
            <person name="Clum A."/>
            <person name="Lindquist E."/>
            <person name="Daum C."/>
            <person name="Ramamoorthy G.K."/>
            <person name="Gryganskyi A."/>
            <person name="Culley D."/>
            <person name="Magnuson J.K."/>
            <person name="James T.Y."/>
            <person name="O'Malley M.A."/>
            <person name="Stajich J.E."/>
            <person name="Spatafora J.W."/>
            <person name="Visel A."/>
            <person name="Grigoriev I.V."/>
        </authorList>
    </citation>
    <scope>NUCLEOTIDE SEQUENCE [LARGE SCALE GENOMIC DNA]</scope>
    <source>
        <strain evidence="1 2">ATCC 12442</strain>
    </source>
</reference>